<comment type="caution">
    <text evidence="3">The sequence shown here is derived from an EMBL/GenBank/DDBJ whole genome shotgun (WGS) entry which is preliminary data.</text>
</comment>
<dbReference type="GO" id="GO:0016787">
    <property type="term" value="F:hydrolase activity"/>
    <property type="evidence" value="ECO:0007669"/>
    <property type="project" value="UniProtKB-KW"/>
</dbReference>
<reference evidence="3 4" key="1">
    <citation type="submission" date="2015-12" db="EMBL/GenBank/DDBJ databases">
        <title>Serinicoccus chungangenesis strain CD08_5 genome sequencing and assembly.</title>
        <authorList>
            <person name="Chander A.M."/>
            <person name="Kaur G."/>
            <person name="Nair G.R."/>
            <person name="Dhawan D.K."/>
            <person name="Kochhar R.K."/>
            <person name="Mayilraj S."/>
            <person name="Bhadada S.K."/>
        </authorList>
    </citation>
    <scope>NUCLEOTIDE SEQUENCE [LARGE SCALE GENOMIC DNA]</scope>
    <source>
        <strain evidence="3 4">CD08_5</strain>
    </source>
</reference>
<gene>
    <name evidence="3" type="ORF">AVL62_01035</name>
</gene>
<dbReference type="InterPro" id="IPR050272">
    <property type="entry name" value="Isochorismatase-like_hydrls"/>
</dbReference>
<feature type="domain" description="Isochorismatase-like" evidence="2">
    <location>
        <begin position="23"/>
        <end position="197"/>
    </location>
</feature>
<sequence>MTSPERAFDDGFAGTLTPGPRPALLVVDLMRAYFDQASPLCLPSDDGLAEAAAVLAAARAAGIPVVHTRVSYGEDGLDGGIFLQKVPALRQLIGDAPMGELMPQVAPRPHEVVVVKQYASSFFGTSLASMLQARRVDTVVIVGASTSGCVRATAVDALQHGFVPLVVREASLDRDETAHRAALYDLQAKYAEVGSVQEALDYLAGVDRLGATQA</sequence>
<evidence type="ECO:0000256" key="1">
    <source>
        <dbReference type="ARBA" id="ARBA00022801"/>
    </source>
</evidence>
<organism evidence="3 4">
    <name type="scientific">Serinicoccus chungangensis</name>
    <dbReference type="NCBI Taxonomy" id="767452"/>
    <lineage>
        <taxon>Bacteria</taxon>
        <taxon>Bacillati</taxon>
        <taxon>Actinomycetota</taxon>
        <taxon>Actinomycetes</taxon>
        <taxon>Micrococcales</taxon>
        <taxon>Ornithinimicrobiaceae</taxon>
        <taxon>Serinicoccus</taxon>
    </lineage>
</organism>
<dbReference type="EMBL" id="LQBL01000028">
    <property type="protein sequence ID" value="KUG53415.1"/>
    <property type="molecule type" value="Genomic_DNA"/>
</dbReference>
<name>A0A0W8I5B2_9MICO</name>
<evidence type="ECO:0000313" key="4">
    <source>
        <dbReference type="Proteomes" id="UP000054837"/>
    </source>
</evidence>
<dbReference type="PANTHER" id="PTHR43540">
    <property type="entry name" value="PEROXYUREIDOACRYLATE/UREIDOACRYLATE AMIDOHYDROLASE-RELATED"/>
    <property type="match status" value="1"/>
</dbReference>
<accession>A0A0W8I5B2</accession>
<dbReference type="RefSeq" id="WP_058891423.1">
    <property type="nucleotide sequence ID" value="NZ_LQBL01000028.1"/>
</dbReference>
<keyword evidence="4" id="KW-1185">Reference proteome</keyword>
<dbReference type="PANTHER" id="PTHR43540:SF1">
    <property type="entry name" value="ISOCHORISMATASE HYDROLASE"/>
    <property type="match status" value="1"/>
</dbReference>
<dbReference type="Proteomes" id="UP000054837">
    <property type="component" value="Unassembled WGS sequence"/>
</dbReference>
<proteinExistence type="predicted"/>
<dbReference type="Gene3D" id="3.40.50.850">
    <property type="entry name" value="Isochorismatase-like"/>
    <property type="match status" value="1"/>
</dbReference>
<evidence type="ECO:0000259" key="2">
    <source>
        <dbReference type="Pfam" id="PF00857"/>
    </source>
</evidence>
<dbReference type="InterPro" id="IPR000868">
    <property type="entry name" value="Isochorismatase-like_dom"/>
</dbReference>
<keyword evidence="1" id="KW-0378">Hydrolase</keyword>
<dbReference type="InterPro" id="IPR036380">
    <property type="entry name" value="Isochorismatase-like_sf"/>
</dbReference>
<dbReference type="SUPFAM" id="SSF52499">
    <property type="entry name" value="Isochorismatase-like hydrolases"/>
    <property type="match status" value="1"/>
</dbReference>
<dbReference type="AlphaFoldDB" id="A0A0W8I5B2"/>
<evidence type="ECO:0000313" key="3">
    <source>
        <dbReference type="EMBL" id="KUG53415.1"/>
    </source>
</evidence>
<protein>
    <submittedName>
        <fullName evidence="3">Isochorismatase</fullName>
    </submittedName>
</protein>
<dbReference type="Pfam" id="PF00857">
    <property type="entry name" value="Isochorismatase"/>
    <property type="match status" value="1"/>
</dbReference>
<dbReference type="STRING" id="767452.AVL62_01035"/>